<dbReference type="Gene3D" id="3.30.300.70">
    <property type="entry name" value="RimP-like superfamily, N-terminal"/>
    <property type="match status" value="1"/>
</dbReference>
<dbReference type="Pfam" id="PF17384">
    <property type="entry name" value="DUF150_C"/>
    <property type="match status" value="1"/>
</dbReference>
<dbReference type="Pfam" id="PF02576">
    <property type="entry name" value="RimP_N"/>
    <property type="match status" value="1"/>
</dbReference>
<dbReference type="InterPro" id="IPR003728">
    <property type="entry name" value="Ribosome_maturation_RimP"/>
</dbReference>
<proteinExistence type="inferred from homology"/>
<dbReference type="AlphaFoldDB" id="A0A9E2NZN0"/>
<dbReference type="EMBL" id="JAHLFV010000221">
    <property type="protein sequence ID" value="MBU3850817.1"/>
    <property type="molecule type" value="Genomic_DNA"/>
</dbReference>
<comment type="function">
    <text evidence="3">Required for maturation of 30S ribosomal subunits.</text>
</comment>
<dbReference type="HAMAP" id="MF_01077">
    <property type="entry name" value="RimP"/>
    <property type="match status" value="1"/>
</dbReference>
<evidence type="ECO:0000256" key="1">
    <source>
        <dbReference type="ARBA" id="ARBA00022490"/>
    </source>
</evidence>
<feature type="domain" description="Ribosome maturation factor RimP N-terminal" evidence="4">
    <location>
        <begin position="15"/>
        <end position="91"/>
    </location>
</feature>
<sequence length="167" mass="18473">MEYTSLNSLPYYSDCNPLVVGLGYVLVDIRVIPQHGSIRVTAVIAKPADASDTAAIGVNDCARVHRVLLPRLEAILNTQDIYMEVTSPGMERLVKNPAEFALFTGRYVRVWDSEITDWVAGKIVSSDTESVTLDIVHMDKPEQTEGAEQRRIPYARISKAKLLQIGG</sequence>
<evidence type="ECO:0000313" key="7">
    <source>
        <dbReference type="Proteomes" id="UP000823914"/>
    </source>
</evidence>
<name>A0A9E2NZN0_9SPIR</name>
<evidence type="ECO:0000256" key="3">
    <source>
        <dbReference type="HAMAP-Rule" id="MF_01077"/>
    </source>
</evidence>
<keyword evidence="1 3" id="KW-0963">Cytoplasm</keyword>
<dbReference type="SUPFAM" id="SSF75420">
    <property type="entry name" value="YhbC-like, N-terminal domain"/>
    <property type="match status" value="1"/>
</dbReference>
<dbReference type="GO" id="GO:0000028">
    <property type="term" value="P:ribosomal small subunit assembly"/>
    <property type="evidence" value="ECO:0007669"/>
    <property type="project" value="TreeGrafter"/>
</dbReference>
<dbReference type="GO" id="GO:0005829">
    <property type="term" value="C:cytosol"/>
    <property type="evidence" value="ECO:0007669"/>
    <property type="project" value="TreeGrafter"/>
</dbReference>
<dbReference type="CDD" id="cd01734">
    <property type="entry name" value="YlxS_C"/>
    <property type="match status" value="1"/>
</dbReference>
<dbReference type="GO" id="GO:0006412">
    <property type="term" value="P:translation"/>
    <property type="evidence" value="ECO:0007669"/>
    <property type="project" value="TreeGrafter"/>
</dbReference>
<evidence type="ECO:0000259" key="5">
    <source>
        <dbReference type="Pfam" id="PF17384"/>
    </source>
</evidence>
<dbReference type="InterPro" id="IPR035956">
    <property type="entry name" value="RimP_N_sf"/>
</dbReference>
<dbReference type="Proteomes" id="UP000823914">
    <property type="component" value="Unassembled WGS sequence"/>
</dbReference>
<evidence type="ECO:0000256" key="2">
    <source>
        <dbReference type="ARBA" id="ARBA00022517"/>
    </source>
</evidence>
<dbReference type="InterPro" id="IPR028989">
    <property type="entry name" value="RimP_N"/>
</dbReference>
<organism evidence="6 7">
    <name type="scientific">Candidatus Treponema excrementipullorum</name>
    <dbReference type="NCBI Taxonomy" id="2838768"/>
    <lineage>
        <taxon>Bacteria</taxon>
        <taxon>Pseudomonadati</taxon>
        <taxon>Spirochaetota</taxon>
        <taxon>Spirochaetia</taxon>
        <taxon>Spirochaetales</taxon>
        <taxon>Treponemataceae</taxon>
        <taxon>Treponema</taxon>
    </lineage>
</organism>
<feature type="domain" description="Ribosome maturation factor RimP C-terminal" evidence="5">
    <location>
        <begin position="95"/>
        <end position="163"/>
    </location>
</feature>
<dbReference type="InterPro" id="IPR028998">
    <property type="entry name" value="RimP_C"/>
</dbReference>
<comment type="subcellular location">
    <subcellularLocation>
        <location evidence="3">Cytoplasm</location>
    </subcellularLocation>
</comment>
<protein>
    <recommendedName>
        <fullName evidence="3">Ribosome maturation factor RimP</fullName>
    </recommendedName>
</protein>
<gene>
    <name evidence="3" type="primary">rimP</name>
    <name evidence="6" type="ORF">IAA16_09650</name>
</gene>
<comment type="caution">
    <text evidence="6">The sequence shown here is derived from an EMBL/GenBank/DDBJ whole genome shotgun (WGS) entry which is preliminary data.</text>
</comment>
<keyword evidence="2 3" id="KW-0690">Ribosome biogenesis</keyword>
<reference evidence="6" key="1">
    <citation type="journal article" date="2021" name="PeerJ">
        <title>Extensive microbial diversity within the chicken gut microbiome revealed by metagenomics and culture.</title>
        <authorList>
            <person name="Gilroy R."/>
            <person name="Ravi A."/>
            <person name="Getino M."/>
            <person name="Pursley I."/>
            <person name="Horton D.L."/>
            <person name="Alikhan N.F."/>
            <person name="Baker D."/>
            <person name="Gharbi K."/>
            <person name="Hall N."/>
            <person name="Watson M."/>
            <person name="Adriaenssens E.M."/>
            <person name="Foster-Nyarko E."/>
            <person name="Jarju S."/>
            <person name="Secka A."/>
            <person name="Antonio M."/>
            <person name="Oren A."/>
            <person name="Chaudhuri R.R."/>
            <person name="La Ragione R."/>
            <person name="Hildebrand F."/>
            <person name="Pallen M.J."/>
        </authorList>
    </citation>
    <scope>NUCLEOTIDE SEQUENCE</scope>
    <source>
        <strain evidence="6">Gambia15-2214</strain>
    </source>
</reference>
<evidence type="ECO:0000313" key="6">
    <source>
        <dbReference type="EMBL" id="MBU3850817.1"/>
    </source>
</evidence>
<evidence type="ECO:0000259" key="4">
    <source>
        <dbReference type="Pfam" id="PF02576"/>
    </source>
</evidence>
<comment type="similarity">
    <text evidence="3">Belongs to the RimP family.</text>
</comment>
<accession>A0A9E2NZN0</accession>
<dbReference type="PANTHER" id="PTHR33867:SF1">
    <property type="entry name" value="RIBOSOME MATURATION FACTOR RIMP"/>
    <property type="match status" value="1"/>
</dbReference>
<dbReference type="PANTHER" id="PTHR33867">
    <property type="entry name" value="RIBOSOME MATURATION FACTOR RIMP"/>
    <property type="match status" value="1"/>
</dbReference>
<reference evidence="6" key="2">
    <citation type="submission" date="2021-04" db="EMBL/GenBank/DDBJ databases">
        <authorList>
            <person name="Gilroy R."/>
        </authorList>
    </citation>
    <scope>NUCLEOTIDE SEQUENCE</scope>
    <source>
        <strain evidence="6">Gambia15-2214</strain>
    </source>
</reference>